<sequence length="86" mass="9731">MFGKGLGRSSINQCLVVLRDQFKSKQRPVLYISDRDTHEQVFCYRAPPLVMGNYAKRSTNYGFVDVRPRLSIEIYSSVVVLGGKAC</sequence>
<gene>
    <name evidence="1" type="ORF">ILYODFUR_005822</name>
</gene>
<keyword evidence="2" id="KW-1185">Reference proteome</keyword>
<name>A0ABV0SUI6_9TELE</name>
<accession>A0ABV0SUI6</accession>
<dbReference type="Proteomes" id="UP001482620">
    <property type="component" value="Unassembled WGS sequence"/>
</dbReference>
<reference evidence="1 2" key="1">
    <citation type="submission" date="2021-06" db="EMBL/GenBank/DDBJ databases">
        <authorList>
            <person name="Palmer J.M."/>
        </authorList>
    </citation>
    <scope>NUCLEOTIDE SEQUENCE [LARGE SCALE GENOMIC DNA]</scope>
    <source>
        <strain evidence="2">if_2019</strain>
        <tissue evidence="1">Muscle</tissue>
    </source>
</reference>
<comment type="caution">
    <text evidence="1">The sequence shown here is derived from an EMBL/GenBank/DDBJ whole genome shotgun (WGS) entry which is preliminary data.</text>
</comment>
<evidence type="ECO:0000313" key="1">
    <source>
        <dbReference type="EMBL" id="MEQ2224280.1"/>
    </source>
</evidence>
<dbReference type="EMBL" id="JAHRIQ010011932">
    <property type="protein sequence ID" value="MEQ2224280.1"/>
    <property type="molecule type" value="Genomic_DNA"/>
</dbReference>
<protein>
    <submittedName>
        <fullName evidence="1">Uncharacterized protein</fullName>
    </submittedName>
</protein>
<organism evidence="1 2">
    <name type="scientific">Ilyodon furcidens</name>
    <name type="common">goldbreast splitfin</name>
    <dbReference type="NCBI Taxonomy" id="33524"/>
    <lineage>
        <taxon>Eukaryota</taxon>
        <taxon>Metazoa</taxon>
        <taxon>Chordata</taxon>
        <taxon>Craniata</taxon>
        <taxon>Vertebrata</taxon>
        <taxon>Euteleostomi</taxon>
        <taxon>Actinopterygii</taxon>
        <taxon>Neopterygii</taxon>
        <taxon>Teleostei</taxon>
        <taxon>Neoteleostei</taxon>
        <taxon>Acanthomorphata</taxon>
        <taxon>Ovalentaria</taxon>
        <taxon>Atherinomorphae</taxon>
        <taxon>Cyprinodontiformes</taxon>
        <taxon>Goodeidae</taxon>
        <taxon>Ilyodon</taxon>
    </lineage>
</organism>
<proteinExistence type="predicted"/>
<evidence type="ECO:0000313" key="2">
    <source>
        <dbReference type="Proteomes" id="UP001482620"/>
    </source>
</evidence>